<dbReference type="Proteomes" id="UP000322917">
    <property type="component" value="Unassembled WGS sequence"/>
</dbReference>
<dbReference type="RefSeq" id="WP_149734552.1">
    <property type="nucleotide sequence ID" value="NZ_FQZD01000012.1"/>
</dbReference>
<protein>
    <submittedName>
        <fullName evidence="1">Uncharacterized protein</fullName>
    </submittedName>
</protein>
<evidence type="ECO:0000313" key="2">
    <source>
        <dbReference type="Proteomes" id="UP000322917"/>
    </source>
</evidence>
<dbReference type="OrthoDB" id="1682664at2"/>
<proteinExistence type="predicted"/>
<keyword evidence="2" id="KW-1185">Reference proteome</keyword>
<evidence type="ECO:0000313" key="1">
    <source>
        <dbReference type="EMBL" id="SHJ12153.1"/>
    </source>
</evidence>
<accession>A0A1M6GQF4</accession>
<reference evidence="1 2" key="1">
    <citation type="submission" date="2016-11" db="EMBL/GenBank/DDBJ databases">
        <authorList>
            <person name="Varghese N."/>
            <person name="Submissions S."/>
        </authorList>
    </citation>
    <scope>NUCLEOTIDE SEQUENCE [LARGE SCALE GENOMIC DNA]</scope>
    <source>
        <strain evidence="1 2">DSM 15287</strain>
    </source>
</reference>
<organism evidence="1 2">
    <name type="scientific">Propionispora hippei DSM 15287</name>
    <dbReference type="NCBI Taxonomy" id="1123003"/>
    <lineage>
        <taxon>Bacteria</taxon>
        <taxon>Bacillati</taxon>
        <taxon>Bacillota</taxon>
        <taxon>Negativicutes</taxon>
        <taxon>Selenomonadales</taxon>
        <taxon>Sporomusaceae</taxon>
        <taxon>Propionispora</taxon>
    </lineage>
</organism>
<gene>
    <name evidence="1" type="ORF">SAMN02745170_01784</name>
</gene>
<name>A0A1M6GQF4_9FIRM</name>
<sequence>MEQTRRTDFVLFIQDKFEDIQKLFARKNEGYGASGDLFWNFRQTAERLYPSMYAQDPCAAMFLVAETLVDKHNVALAKGIAVSECEERLLDRIVYSLLELKMVYDRSERSEI</sequence>
<dbReference type="AlphaFoldDB" id="A0A1M6GQF4"/>
<dbReference type="EMBL" id="FQZD01000012">
    <property type="protein sequence ID" value="SHJ12153.1"/>
    <property type="molecule type" value="Genomic_DNA"/>
</dbReference>